<name>A0A1S7FSU8_9LIST</name>
<evidence type="ECO:0000313" key="2">
    <source>
        <dbReference type="EMBL" id="AQY50516.1"/>
    </source>
</evidence>
<evidence type="ECO:0000313" key="3">
    <source>
        <dbReference type="Proteomes" id="UP000223060"/>
    </source>
</evidence>
<proteinExistence type="predicted"/>
<gene>
    <name evidence="2" type="ORF">UE46_05385</name>
</gene>
<dbReference type="AlphaFoldDB" id="A0A1S7FSU8"/>
<feature type="coiled-coil region" evidence="1">
    <location>
        <begin position="64"/>
        <end position="91"/>
    </location>
</feature>
<dbReference type="Proteomes" id="UP000223060">
    <property type="component" value="Chromosome"/>
</dbReference>
<accession>A0A1S7FSU8</accession>
<organism evidence="2 3">
    <name type="scientific">Listeria weihenstephanensis</name>
    <dbReference type="NCBI Taxonomy" id="1006155"/>
    <lineage>
        <taxon>Bacteria</taxon>
        <taxon>Bacillati</taxon>
        <taxon>Bacillota</taxon>
        <taxon>Bacilli</taxon>
        <taxon>Bacillales</taxon>
        <taxon>Listeriaceae</taxon>
        <taxon>Listeria</taxon>
    </lineage>
</organism>
<dbReference type="KEGG" id="lwi:UE46_05385"/>
<accession>A0A1S7FZ19</accession>
<keyword evidence="3" id="KW-1185">Reference proteome</keyword>
<evidence type="ECO:0000256" key="1">
    <source>
        <dbReference type="SAM" id="Coils"/>
    </source>
</evidence>
<dbReference type="EMBL" id="CP011102">
    <property type="protein sequence ID" value="AQY50516.1"/>
    <property type="molecule type" value="Genomic_DNA"/>
</dbReference>
<protein>
    <submittedName>
        <fullName evidence="2">Uncharacterized protein</fullName>
    </submittedName>
</protein>
<sequence>MFSSYFVLLDSLGYVVAWSQSEQEGFQEIEAKAEDFNKLDFVKIVDGKALVDERQRQLVIKEYEKNSQTDIEKLKLENEAMRVQSAELRDTILDLAIIIERLGGELE</sequence>
<dbReference type="RefSeq" id="WP_036058641.1">
    <property type="nucleotide sequence ID" value="NZ_CP011102.1"/>
</dbReference>
<keyword evidence="1" id="KW-0175">Coiled coil</keyword>
<reference evidence="3" key="1">
    <citation type="submission" date="2015-03" db="EMBL/GenBank/DDBJ databases">
        <authorList>
            <person name="Ferrari E."/>
            <person name="Walter M.C."/>
            <person name="Huptas C."/>
            <person name="Scherer S."/>
            <person name="Mueller-Herbst S."/>
        </authorList>
    </citation>
    <scope>NUCLEOTIDE SEQUENCE [LARGE SCALE GENOMIC DNA]</scope>
    <source>
        <strain evidence="3">LWP01</strain>
    </source>
</reference>